<dbReference type="InterPro" id="IPR052740">
    <property type="entry name" value="CE4"/>
</dbReference>
<dbReference type="PANTHER" id="PTHR45985:SF8">
    <property type="entry name" value="CHITIN DEACETYLASE-LIKE 9, ISOFORM A"/>
    <property type="match status" value="1"/>
</dbReference>
<dbReference type="Gene3D" id="3.20.20.370">
    <property type="entry name" value="Glycoside hydrolase/deacetylase"/>
    <property type="match status" value="1"/>
</dbReference>
<evidence type="ECO:0000256" key="1">
    <source>
        <dbReference type="SAM" id="SignalP"/>
    </source>
</evidence>
<dbReference type="PANTHER" id="PTHR45985">
    <property type="match status" value="1"/>
</dbReference>
<dbReference type="InterPro" id="IPR002509">
    <property type="entry name" value="NODB_dom"/>
</dbReference>
<dbReference type="SUPFAM" id="SSF88713">
    <property type="entry name" value="Glycoside hydrolase/deacetylase"/>
    <property type="match status" value="1"/>
</dbReference>
<dbReference type="GO" id="GO:0005975">
    <property type="term" value="P:carbohydrate metabolic process"/>
    <property type="evidence" value="ECO:0007669"/>
    <property type="project" value="InterPro"/>
</dbReference>
<protein>
    <recommendedName>
        <fullName evidence="2">NodB homology domain-containing protein</fullName>
    </recommendedName>
</protein>
<dbReference type="GO" id="GO:0016810">
    <property type="term" value="F:hydrolase activity, acting on carbon-nitrogen (but not peptide) bonds"/>
    <property type="evidence" value="ECO:0007669"/>
    <property type="project" value="InterPro"/>
</dbReference>
<dbReference type="OrthoDB" id="504708at2759"/>
<proteinExistence type="predicted"/>
<reference evidence="3 4" key="1">
    <citation type="submission" date="2015-12" db="EMBL/GenBank/DDBJ databases">
        <title>The genome of Folsomia candida.</title>
        <authorList>
            <person name="Faddeeva A."/>
            <person name="Derks M.F."/>
            <person name="Anvar Y."/>
            <person name="Smit S."/>
            <person name="Van Straalen N."/>
            <person name="Roelofs D."/>
        </authorList>
    </citation>
    <scope>NUCLEOTIDE SEQUENCE [LARGE SCALE GENOMIC DNA]</scope>
    <source>
        <strain evidence="3 4">VU population</strain>
        <tissue evidence="3">Whole body</tissue>
    </source>
</reference>
<keyword evidence="4" id="KW-1185">Reference proteome</keyword>
<evidence type="ECO:0000313" key="3">
    <source>
        <dbReference type="EMBL" id="OXA39126.1"/>
    </source>
</evidence>
<dbReference type="OMA" id="DEWHDEI"/>
<dbReference type="InterPro" id="IPR011330">
    <property type="entry name" value="Glyco_hydro/deAcase_b/a-brl"/>
</dbReference>
<evidence type="ECO:0000259" key="2">
    <source>
        <dbReference type="Pfam" id="PF01522"/>
    </source>
</evidence>
<gene>
    <name evidence="3" type="ORF">Fcan01_26133</name>
</gene>
<dbReference type="AlphaFoldDB" id="A0A226D4E0"/>
<feature type="chain" id="PRO_5012488717" description="NodB homology domain-containing protein" evidence="1">
    <location>
        <begin position="21"/>
        <end position="210"/>
    </location>
</feature>
<dbReference type="Pfam" id="PF01522">
    <property type="entry name" value="Polysacc_deac_1"/>
    <property type="match status" value="1"/>
</dbReference>
<sequence length="210" mass="23850">MGQLIILMTLCAITFRVSHQFSQVDPKFVPALPCNYSACYLPDCRCSSDLPPGGLYGPNLPQMVLFTFDGAITPTNHPFFYQVFNNRRNPNGAPMSVTFFVTHEFTNYSLVHDLWASGHDIAAHSITYDPNMAYWRTLSESGWRSEIVDQQEQIARFGSLPSSHVPKSIIKIQNHLLTTHGYFLSFVWLMPHWTGRRPKAGFNQHLDTAI</sequence>
<comment type="caution">
    <text evidence="3">The sequence shown here is derived from an EMBL/GenBank/DDBJ whole genome shotgun (WGS) entry which is preliminary data.</text>
</comment>
<dbReference type="Proteomes" id="UP000198287">
    <property type="component" value="Unassembled WGS sequence"/>
</dbReference>
<name>A0A226D4E0_FOLCA</name>
<accession>A0A226D4E0</accession>
<dbReference type="EMBL" id="LNIX01000041">
    <property type="protein sequence ID" value="OXA39126.1"/>
    <property type="molecule type" value="Genomic_DNA"/>
</dbReference>
<feature type="signal peptide" evidence="1">
    <location>
        <begin position="1"/>
        <end position="20"/>
    </location>
</feature>
<feature type="domain" description="NodB homology" evidence="2">
    <location>
        <begin position="61"/>
        <end position="156"/>
    </location>
</feature>
<evidence type="ECO:0000313" key="4">
    <source>
        <dbReference type="Proteomes" id="UP000198287"/>
    </source>
</evidence>
<organism evidence="3 4">
    <name type="scientific">Folsomia candida</name>
    <name type="common">Springtail</name>
    <dbReference type="NCBI Taxonomy" id="158441"/>
    <lineage>
        <taxon>Eukaryota</taxon>
        <taxon>Metazoa</taxon>
        <taxon>Ecdysozoa</taxon>
        <taxon>Arthropoda</taxon>
        <taxon>Hexapoda</taxon>
        <taxon>Collembola</taxon>
        <taxon>Entomobryomorpha</taxon>
        <taxon>Isotomoidea</taxon>
        <taxon>Isotomidae</taxon>
        <taxon>Proisotominae</taxon>
        <taxon>Folsomia</taxon>
    </lineage>
</organism>
<keyword evidence="1" id="KW-0732">Signal</keyword>